<comment type="caution">
    <text evidence="1">The sequence shown here is derived from an EMBL/GenBank/DDBJ whole genome shotgun (WGS) entry which is preliminary data.</text>
</comment>
<dbReference type="EMBL" id="LJHD01000131">
    <property type="protein sequence ID" value="ONI43898.1"/>
    <property type="molecule type" value="Genomic_DNA"/>
</dbReference>
<keyword evidence="2" id="KW-1185">Reference proteome</keyword>
<organism evidence="1 2">
    <name type="scientific">Candidatus Epulonipiscium fishelsonii</name>
    <dbReference type="NCBI Taxonomy" id="77094"/>
    <lineage>
        <taxon>Bacteria</taxon>
        <taxon>Bacillati</taxon>
        <taxon>Bacillota</taxon>
        <taxon>Clostridia</taxon>
        <taxon>Lachnospirales</taxon>
        <taxon>Lachnospiraceae</taxon>
        <taxon>Candidatus Epulonipiscium</taxon>
    </lineage>
</organism>
<evidence type="ECO:0000313" key="1">
    <source>
        <dbReference type="EMBL" id="ONI43898.1"/>
    </source>
</evidence>
<reference evidence="1" key="1">
    <citation type="submission" date="2016-08" db="EMBL/GenBank/DDBJ databases">
        <authorList>
            <person name="Ngugi D.K."/>
            <person name="Miyake S."/>
            <person name="Stingl U."/>
        </authorList>
    </citation>
    <scope>NUCLEOTIDE SEQUENCE</scope>
    <source>
        <strain evidence="1">SCG-D08WGA-EpuloA1</strain>
    </source>
</reference>
<sequence length="61" mass="6640">MDIAGLSMGMSQMNVGVQLSVSVAKMTMDTVEQSSQIMNEMMRDMETSVNPNLGSNINIKI</sequence>
<accession>A0ACC8XIB7</accession>
<dbReference type="Proteomes" id="UP000188637">
    <property type="component" value="Unassembled WGS sequence"/>
</dbReference>
<name>A0ACC8XIB7_9FIRM</name>
<proteinExistence type="predicted"/>
<evidence type="ECO:0000313" key="2">
    <source>
        <dbReference type="Proteomes" id="UP000188637"/>
    </source>
</evidence>
<protein>
    <submittedName>
        <fullName evidence="1">Uncharacterized protein</fullName>
    </submittedName>
</protein>
<gene>
    <name evidence="1" type="ORF">AN640_06005</name>
</gene>